<feature type="domain" description="PAC" evidence="4">
    <location>
        <begin position="387"/>
        <end position="439"/>
    </location>
</feature>
<evidence type="ECO:0000313" key="5">
    <source>
        <dbReference type="EMBL" id="QKF76626.1"/>
    </source>
</evidence>
<evidence type="ECO:0000259" key="2">
    <source>
        <dbReference type="PROSITE" id="PS50109"/>
    </source>
</evidence>
<keyword evidence="1" id="KW-0812">Transmembrane</keyword>
<feature type="transmembrane region" description="Helical" evidence="1">
    <location>
        <begin position="10"/>
        <end position="28"/>
    </location>
</feature>
<dbReference type="PROSITE" id="PS50113">
    <property type="entry name" value="PAC"/>
    <property type="match status" value="1"/>
</dbReference>
<feature type="domain" description="Histidine kinase" evidence="2">
    <location>
        <begin position="473"/>
        <end position="684"/>
    </location>
</feature>
<keyword evidence="6" id="KW-1185">Reference proteome</keyword>
<keyword evidence="1" id="KW-0472">Membrane</keyword>
<gene>
    <name evidence="5" type="ORF">ADFLV_0568</name>
</gene>
<dbReference type="NCBIfam" id="TIGR00229">
    <property type="entry name" value="sensory_box"/>
    <property type="match status" value="1"/>
</dbReference>
<name>A0AAE7E666_9BACT</name>
<accession>A0AAE7E666</accession>
<dbReference type="PROSITE" id="PS50112">
    <property type="entry name" value="PAS"/>
    <property type="match status" value="1"/>
</dbReference>
<dbReference type="Proteomes" id="UP000503313">
    <property type="component" value="Chromosome"/>
</dbReference>
<keyword evidence="1" id="KW-1133">Transmembrane helix</keyword>
<dbReference type="InterPro" id="IPR005467">
    <property type="entry name" value="His_kinase_dom"/>
</dbReference>
<dbReference type="Pfam" id="PF13426">
    <property type="entry name" value="PAS_9"/>
    <property type="match status" value="1"/>
</dbReference>
<proteinExistence type="predicted"/>
<dbReference type="SUPFAM" id="SSF55874">
    <property type="entry name" value="ATPase domain of HSP90 chaperone/DNA topoisomerase II/histidine kinase"/>
    <property type="match status" value="1"/>
</dbReference>
<dbReference type="Gene3D" id="3.30.450.20">
    <property type="entry name" value="PAS domain"/>
    <property type="match status" value="1"/>
</dbReference>
<dbReference type="PROSITE" id="PS50109">
    <property type="entry name" value="HIS_KIN"/>
    <property type="match status" value="1"/>
</dbReference>
<dbReference type="SMART" id="SM00091">
    <property type="entry name" value="PAS"/>
    <property type="match status" value="1"/>
</dbReference>
<dbReference type="AlphaFoldDB" id="A0AAE7E666"/>
<dbReference type="InterPro" id="IPR035965">
    <property type="entry name" value="PAS-like_dom_sf"/>
</dbReference>
<feature type="domain" description="PAS" evidence="3">
    <location>
        <begin position="333"/>
        <end position="372"/>
    </location>
</feature>
<dbReference type="InterPro" id="IPR000700">
    <property type="entry name" value="PAS-assoc_C"/>
</dbReference>
<dbReference type="InterPro" id="IPR036890">
    <property type="entry name" value="HATPase_C_sf"/>
</dbReference>
<evidence type="ECO:0000313" key="6">
    <source>
        <dbReference type="Proteomes" id="UP000503313"/>
    </source>
</evidence>
<dbReference type="KEGG" id="adz:ADFLV_0568"/>
<dbReference type="Gene3D" id="3.30.565.10">
    <property type="entry name" value="Histidine kinase-like ATPase, C-terminal domain"/>
    <property type="match status" value="1"/>
</dbReference>
<dbReference type="InterPro" id="IPR000014">
    <property type="entry name" value="PAS"/>
</dbReference>
<dbReference type="SUPFAM" id="SSF55785">
    <property type="entry name" value="PYP-like sensor domain (PAS domain)"/>
    <property type="match status" value="1"/>
</dbReference>
<sequence>MNNKNLKIRYFFYFILSFFLLILTLNNFEEKKFEDSLENYKKFVSKEYSIYFNNYKNNSELIYFNEFIKEKKLIEILKNKNNLDLTLLSNEIYKNFENSFIFYKTLGLEEASFYSTNNDLILSMKENSKDNFTSKTVENVIKNKKELSNYKLQNNKIFLQFSKPIFDEKLEFIGVINLEFNFDLLIKELEKETNLNYREVISDNFHLNEDFFFNISKNKKEKLFLDLNNKKEILFFLKENQTKIPIIFIPLYSSDFYKNNIYLLAYDKDKNNELAQIDEYVNNLLLILILVLLFIFFLLFRANYLKMQRNISNKKYQELFNQIDNYIIKVETDLDGNIIFATKPFYKLSGYSKEEVIGKNINILKHSDVSKIFFENLWKDLKISKIWEGEIKNQDKFGNSYWVKAVIFPRYDNNNEIEGYSSIRVNITDTKQLEKINRLLKEDLSNKLNDIKIKDKSLVDTTKVQLMSKILDSLAHQWKIPISKISFEIQKLNKIKNINLDKNSLFNIEKNVETELKNLSDMLNEIKYLFSTRNREKTNLLSVVSESIFSLKEELKNQNIKVKFDIKPEINMNISFNELKNIIMNIIKNTIEYSKLNSEDNVTIYITAIFENTDKQNDVIIKIEDNIKGINKKNIINEILNSEEKYFDTPLYLSKLFIEKNKGLFWCNNNEYYTIYYIKLDKEEN</sequence>
<dbReference type="CDD" id="cd00130">
    <property type="entry name" value="PAS"/>
    <property type="match status" value="1"/>
</dbReference>
<protein>
    <submittedName>
        <fullName evidence="5">PAS sensor-containing signal transduction protein</fullName>
    </submittedName>
</protein>
<feature type="transmembrane region" description="Helical" evidence="1">
    <location>
        <begin position="280"/>
        <end position="300"/>
    </location>
</feature>
<dbReference type="EMBL" id="CP053835">
    <property type="protein sequence ID" value="QKF76626.1"/>
    <property type="molecule type" value="Genomic_DNA"/>
</dbReference>
<evidence type="ECO:0000259" key="3">
    <source>
        <dbReference type="PROSITE" id="PS50112"/>
    </source>
</evidence>
<reference evidence="5 6" key="1">
    <citation type="submission" date="2020-05" db="EMBL/GenBank/DDBJ databases">
        <title>Complete genome sequencing of Campylobacter and Arcobacter type strains.</title>
        <authorList>
            <person name="Miller W.G."/>
            <person name="Yee E."/>
        </authorList>
    </citation>
    <scope>NUCLEOTIDE SEQUENCE [LARGE SCALE GENOMIC DNA]</scope>
    <source>
        <strain evidence="5 6">LMG 25694</strain>
    </source>
</reference>
<evidence type="ECO:0000256" key="1">
    <source>
        <dbReference type="SAM" id="Phobius"/>
    </source>
</evidence>
<evidence type="ECO:0000259" key="4">
    <source>
        <dbReference type="PROSITE" id="PS50113"/>
    </source>
</evidence>
<organism evidence="5 6">
    <name type="scientific">Arcobacter defluvii</name>
    <dbReference type="NCBI Taxonomy" id="873191"/>
    <lineage>
        <taxon>Bacteria</taxon>
        <taxon>Pseudomonadati</taxon>
        <taxon>Campylobacterota</taxon>
        <taxon>Epsilonproteobacteria</taxon>
        <taxon>Campylobacterales</taxon>
        <taxon>Arcobacteraceae</taxon>
        <taxon>Arcobacter</taxon>
    </lineage>
</organism>